<dbReference type="VEuPathDB" id="TriTrypDB:Tbg972.9.1530"/>
<dbReference type="RefSeq" id="XP_011776349.1">
    <property type="nucleotide sequence ID" value="XM_011778047.1"/>
</dbReference>
<organism evidence="1 2">
    <name type="scientific">Trypanosoma brucei gambiense (strain MHOM/CI/86/DAL972)</name>
    <dbReference type="NCBI Taxonomy" id="679716"/>
    <lineage>
        <taxon>Eukaryota</taxon>
        <taxon>Discoba</taxon>
        <taxon>Euglenozoa</taxon>
        <taxon>Kinetoplastea</taxon>
        <taxon>Metakinetoplastina</taxon>
        <taxon>Trypanosomatida</taxon>
        <taxon>Trypanosomatidae</taxon>
        <taxon>Trypanosoma</taxon>
    </lineage>
</organism>
<evidence type="ECO:0000313" key="1">
    <source>
        <dbReference type="EMBL" id="CBH14078.1"/>
    </source>
</evidence>
<dbReference type="KEGG" id="tbg:TbgDal_IX1530"/>
<dbReference type="Proteomes" id="UP000002316">
    <property type="component" value="Chromosome 9"/>
</dbReference>
<name>C9ZXD4_TRYB9</name>
<sequence length="66" mass="7265">MNDRGLVHLWDKVRCCWLSPVVSGKREGFLSLTAGRAGAIFSALEAGELYCTQVLDLPSWLNGKDL</sequence>
<dbReference type="EMBL" id="FN554972">
    <property type="protein sequence ID" value="CBH14078.1"/>
    <property type="molecule type" value="Genomic_DNA"/>
</dbReference>
<gene>
    <name evidence="1" type="ORF">TbgDal_IX1530</name>
</gene>
<evidence type="ECO:0000313" key="2">
    <source>
        <dbReference type="Proteomes" id="UP000002316"/>
    </source>
</evidence>
<protein>
    <submittedName>
        <fullName evidence="1">Uncharacterized protein</fullName>
    </submittedName>
</protein>
<reference evidence="2" key="1">
    <citation type="journal article" date="2010" name="PLoS Negl. Trop. Dis.">
        <title>The genome sequence of Trypanosoma brucei gambiense, causative agent of chronic human african trypanosomiasis.</title>
        <authorList>
            <person name="Jackson A.P."/>
            <person name="Sanders M."/>
            <person name="Berry A."/>
            <person name="McQuillan J."/>
            <person name="Aslett M.A."/>
            <person name="Quail M.A."/>
            <person name="Chukualim B."/>
            <person name="Capewell P."/>
            <person name="MacLeod A."/>
            <person name="Melville S.E."/>
            <person name="Gibson W."/>
            <person name="Barry J.D."/>
            <person name="Berriman M."/>
            <person name="Hertz-Fowler C."/>
        </authorList>
    </citation>
    <scope>NUCLEOTIDE SEQUENCE [LARGE SCALE GENOMIC DNA]</scope>
    <source>
        <strain evidence="2">MHOM/CI/86/DAL972</strain>
    </source>
</reference>
<accession>C9ZXD4</accession>
<dbReference type="AlphaFoldDB" id="C9ZXD4"/>
<proteinExistence type="predicted"/>
<dbReference type="GeneID" id="23860136"/>